<keyword evidence="5" id="KW-0256">Endoplasmic reticulum</keyword>
<organism evidence="8 9">
    <name type="scientific">Phialemonium thermophilum</name>
    <dbReference type="NCBI Taxonomy" id="223376"/>
    <lineage>
        <taxon>Eukaryota</taxon>
        <taxon>Fungi</taxon>
        <taxon>Dikarya</taxon>
        <taxon>Ascomycota</taxon>
        <taxon>Pezizomycotina</taxon>
        <taxon>Sordariomycetes</taxon>
        <taxon>Sordariomycetidae</taxon>
        <taxon>Cephalothecales</taxon>
        <taxon>Cephalothecaceae</taxon>
        <taxon>Phialemonium</taxon>
    </lineage>
</organism>
<keyword evidence="4" id="KW-0963">Cytoplasm</keyword>
<evidence type="ECO:0000256" key="6">
    <source>
        <dbReference type="ARBA" id="ARBA00023128"/>
    </source>
</evidence>
<dbReference type="InterPro" id="IPR000225">
    <property type="entry name" value="Armadillo"/>
</dbReference>
<feature type="compositionally biased region" description="Polar residues" evidence="7">
    <location>
        <begin position="535"/>
        <end position="546"/>
    </location>
</feature>
<dbReference type="InterPro" id="IPR011989">
    <property type="entry name" value="ARM-like"/>
</dbReference>
<comment type="caution">
    <text evidence="8">The sequence shown here is derived from an EMBL/GenBank/DDBJ whole genome shotgun (WGS) entry which is preliminary data.</text>
</comment>
<evidence type="ECO:0000313" key="8">
    <source>
        <dbReference type="EMBL" id="KAL1858287.1"/>
    </source>
</evidence>
<sequence>MTPDEVESLLRSGLPGRVGQDGDEDEEPMSPEERARRTQELDPVLRAARDAWLSGSPVVDQIAEKLGDGSRNPCWRLPIGDSGILEFFLNILTLDGLRQPLRIHALRLVGNSCADTDENRAIVVQSNYLPSLINLLADDSLLSYAIPVLYNICVDYEPAQLQASSLGLSSRLISLINGPRSTACRPLLGFICKILSLLVSQDFELKQAAVTIPLILLRLATSKTPPPDIDDFCSLNSVALAYLANERFQAYAVQSRSFELLINAFSESCSRFDTANADPENVAELKQIWNAFVLIIADTSALPSFPVLYPVGSPVVQRLVHWLSGPSSYAHLQTASCLALGNLARSDDTSVAIAKDVFAPLLHILTRAVQPLSSTSLTQSHPTPPSTVPAQLLHAVLSFLKNLAIPAANKRLLGALLDPPTSILPRLWSSTDTQPQTQFAAVSLTRLLLTPGSSANAAGGGGAIINVRRLCAPLSADPASPAHERSNLQFLTDLHARVDAEPTKLEAARAVAAVCRALHSNPVSEILGAGWDGPPSTSAEEGSSSYDARHGGLGSTNDAVHGIDNRAASGHGGMDVYSSRRAHFYAAHLGIADALMHLVTQSRFPALRSEGWFVLAILSLAPDGAHLAVRVLDAHEPYRALVLAVTGRDMIDDLLPEDRTHLDQSTAQGKRDDATEEPGLDGLGDPLAARSGDNGPDIEGMILRQRAQQRQQLGIESDVLPSTILGGSADGLELEPRQIDPAQGASMAAADRSNALVLVAQVLRHCSQCINWVKRSLLEHLLATAGQSGLSDQSSQAAQ</sequence>
<evidence type="ECO:0000256" key="7">
    <source>
        <dbReference type="SAM" id="MobiDB-lite"/>
    </source>
</evidence>
<proteinExistence type="predicted"/>
<evidence type="ECO:0000313" key="9">
    <source>
        <dbReference type="Proteomes" id="UP001586593"/>
    </source>
</evidence>
<dbReference type="InterPro" id="IPR040144">
    <property type="entry name" value="RAP1GDS1"/>
</dbReference>
<evidence type="ECO:0000256" key="4">
    <source>
        <dbReference type="ARBA" id="ARBA00022490"/>
    </source>
</evidence>
<feature type="region of interest" description="Disordered" evidence="7">
    <location>
        <begin position="662"/>
        <end position="698"/>
    </location>
</feature>
<feature type="compositionally biased region" description="Acidic residues" evidence="7">
    <location>
        <begin position="21"/>
        <end position="30"/>
    </location>
</feature>
<evidence type="ECO:0000256" key="1">
    <source>
        <dbReference type="ARBA" id="ARBA00004173"/>
    </source>
</evidence>
<feature type="region of interest" description="Disordered" evidence="7">
    <location>
        <begin position="529"/>
        <end position="551"/>
    </location>
</feature>
<evidence type="ECO:0000256" key="2">
    <source>
        <dbReference type="ARBA" id="ARBA00004240"/>
    </source>
</evidence>
<feature type="region of interest" description="Disordered" evidence="7">
    <location>
        <begin position="1"/>
        <end position="39"/>
    </location>
</feature>
<dbReference type="EMBL" id="JAZHXJ010000526">
    <property type="protein sequence ID" value="KAL1858287.1"/>
    <property type="molecule type" value="Genomic_DNA"/>
</dbReference>
<reference evidence="8 9" key="1">
    <citation type="journal article" date="2024" name="Commun. Biol.">
        <title>Comparative genomic analysis of thermophilic fungi reveals convergent evolutionary adaptations and gene losses.</title>
        <authorList>
            <person name="Steindorff A.S."/>
            <person name="Aguilar-Pontes M.V."/>
            <person name="Robinson A.J."/>
            <person name="Andreopoulos B."/>
            <person name="LaButti K."/>
            <person name="Kuo A."/>
            <person name="Mondo S."/>
            <person name="Riley R."/>
            <person name="Otillar R."/>
            <person name="Haridas S."/>
            <person name="Lipzen A."/>
            <person name="Grimwood J."/>
            <person name="Schmutz J."/>
            <person name="Clum A."/>
            <person name="Reid I.D."/>
            <person name="Moisan M.C."/>
            <person name="Butler G."/>
            <person name="Nguyen T.T.M."/>
            <person name="Dewar K."/>
            <person name="Conant G."/>
            <person name="Drula E."/>
            <person name="Henrissat B."/>
            <person name="Hansel C."/>
            <person name="Singer S."/>
            <person name="Hutchinson M.I."/>
            <person name="de Vries R.P."/>
            <person name="Natvig D.O."/>
            <person name="Powell A.J."/>
            <person name="Tsang A."/>
            <person name="Grigoriev I.V."/>
        </authorList>
    </citation>
    <scope>NUCLEOTIDE SEQUENCE [LARGE SCALE GENOMIC DNA]</scope>
    <source>
        <strain evidence="8 9">ATCC 24622</strain>
    </source>
</reference>
<dbReference type="InterPro" id="IPR016024">
    <property type="entry name" value="ARM-type_fold"/>
</dbReference>
<accession>A0ABR3WC25</accession>
<comment type="subcellular location">
    <subcellularLocation>
        <location evidence="3">Cytoplasm</location>
        <location evidence="3">Cytosol</location>
    </subcellularLocation>
    <subcellularLocation>
        <location evidence="2">Endoplasmic reticulum</location>
    </subcellularLocation>
    <subcellularLocation>
        <location evidence="1">Mitochondrion</location>
    </subcellularLocation>
</comment>
<evidence type="ECO:0000256" key="5">
    <source>
        <dbReference type="ARBA" id="ARBA00022824"/>
    </source>
</evidence>
<name>A0ABR3WC25_9PEZI</name>
<gene>
    <name evidence="8" type="ORF">VTK73DRAFT_7862</name>
</gene>
<protein>
    <submittedName>
        <fullName evidence="8">Uncharacterized protein</fullName>
    </submittedName>
</protein>
<dbReference type="Proteomes" id="UP001586593">
    <property type="component" value="Unassembled WGS sequence"/>
</dbReference>
<dbReference type="PANTHER" id="PTHR10957">
    <property type="entry name" value="RAP1 GTPASE-GDP DISSOCIATION STIMULATOR 1"/>
    <property type="match status" value="1"/>
</dbReference>
<keyword evidence="6" id="KW-0496">Mitochondrion</keyword>
<evidence type="ECO:0000256" key="3">
    <source>
        <dbReference type="ARBA" id="ARBA00004514"/>
    </source>
</evidence>
<dbReference type="Gene3D" id="1.25.10.10">
    <property type="entry name" value="Leucine-rich Repeat Variant"/>
    <property type="match status" value="2"/>
</dbReference>
<keyword evidence="9" id="KW-1185">Reference proteome</keyword>
<dbReference type="SUPFAM" id="SSF48371">
    <property type="entry name" value="ARM repeat"/>
    <property type="match status" value="2"/>
</dbReference>
<dbReference type="SMART" id="SM00185">
    <property type="entry name" value="ARM"/>
    <property type="match status" value="3"/>
</dbReference>